<protein>
    <submittedName>
        <fullName evidence="1">TPR repeat protein</fullName>
    </submittedName>
</protein>
<dbReference type="Gene3D" id="1.25.40.10">
    <property type="entry name" value="Tetratricopeptide repeat domain"/>
    <property type="match status" value="1"/>
</dbReference>
<dbReference type="RefSeq" id="WP_184102378.1">
    <property type="nucleotide sequence ID" value="NZ_JACHHN010000007.1"/>
</dbReference>
<dbReference type="InterPro" id="IPR011990">
    <property type="entry name" value="TPR-like_helical_dom_sf"/>
</dbReference>
<dbReference type="EMBL" id="JACHHN010000007">
    <property type="protein sequence ID" value="MBB5192715.1"/>
    <property type="molecule type" value="Genomic_DNA"/>
</dbReference>
<dbReference type="SUPFAM" id="SSF81901">
    <property type="entry name" value="HCP-like"/>
    <property type="match status" value="1"/>
</dbReference>
<organism evidence="1 2">
    <name type="scientific">Silvimonas terrae</name>
    <dbReference type="NCBI Taxonomy" id="300266"/>
    <lineage>
        <taxon>Bacteria</taxon>
        <taxon>Pseudomonadati</taxon>
        <taxon>Pseudomonadota</taxon>
        <taxon>Betaproteobacteria</taxon>
        <taxon>Neisseriales</taxon>
        <taxon>Chitinibacteraceae</taxon>
        <taxon>Silvimonas</taxon>
    </lineage>
</organism>
<comment type="caution">
    <text evidence="1">The sequence shown here is derived from an EMBL/GenBank/DDBJ whole genome shotgun (WGS) entry which is preliminary data.</text>
</comment>
<sequence>MGANEKAVTPTNLELFRSASRMLQSADPDERHCALESFRYLSGAGLAKASFNLAVAYVRGHGVATDKAIAADFMLRAARQGYAGAYEPLARMIVNGDLLESRDLIQEGRHFVARVWYFRALCDGAAKPRMAGLIPYSVMYAALGPVRYH</sequence>
<evidence type="ECO:0000313" key="2">
    <source>
        <dbReference type="Proteomes" id="UP000543030"/>
    </source>
</evidence>
<dbReference type="InterPro" id="IPR006597">
    <property type="entry name" value="Sel1-like"/>
</dbReference>
<keyword evidence="2" id="KW-1185">Reference proteome</keyword>
<accession>A0A840RHB1</accession>
<dbReference type="Proteomes" id="UP000543030">
    <property type="component" value="Unassembled WGS sequence"/>
</dbReference>
<proteinExistence type="predicted"/>
<evidence type="ECO:0000313" key="1">
    <source>
        <dbReference type="EMBL" id="MBB5192715.1"/>
    </source>
</evidence>
<gene>
    <name evidence="1" type="ORF">HNQ50_003459</name>
</gene>
<dbReference type="AlphaFoldDB" id="A0A840RHB1"/>
<dbReference type="SMART" id="SM00671">
    <property type="entry name" value="SEL1"/>
    <property type="match status" value="1"/>
</dbReference>
<reference evidence="1 2" key="1">
    <citation type="submission" date="2020-08" db="EMBL/GenBank/DDBJ databases">
        <title>Genomic Encyclopedia of Type Strains, Phase IV (KMG-IV): sequencing the most valuable type-strain genomes for metagenomic binning, comparative biology and taxonomic classification.</title>
        <authorList>
            <person name="Goeker M."/>
        </authorList>
    </citation>
    <scope>NUCLEOTIDE SEQUENCE [LARGE SCALE GENOMIC DNA]</scope>
    <source>
        <strain evidence="1 2">DSM 18233</strain>
    </source>
</reference>
<name>A0A840RHB1_9NEIS</name>